<sequence>MDDVLPERPALDALGGPLAGFGRSKGRAAVFDADVTPFAGVGADPGATDWADLAALLGPGGTAVLTGPREQLPDGWEAIIPLDGVQMDGGALETRPDPGAVVLGGTDREAMADLVTRTRPGPWKLRTGELGLYLGIRDGDELVSMAGERMRGPGWTEISAVCTDEAYRGRGYAERLVRAVAHHVVERGDRPMLHASAANEHALRQYRRWGFVFSRPMCFDLVRAPDRSDRS</sequence>
<name>A0A4R1HQX5_PSEEN</name>
<evidence type="ECO:0000259" key="1">
    <source>
        <dbReference type="PROSITE" id="PS51186"/>
    </source>
</evidence>
<dbReference type="SUPFAM" id="SSF55729">
    <property type="entry name" value="Acyl-CoA N-acyltransferases (Nat)"/>
    <property type="match status" value="1"/>
</dbReference>
<dbReference type="InterPro" id="IPR016181">
    <property type="entry name" value="Acyl_CoA_acyltransferase"/>
</dbReference>
<organism evidence="2 3">
    <name type="scientific">Pseudonocardia endophytica</name>
    <dbReference type="NCBI Taxonomy" id="401976"/>
    <lineage>
        <taxon>Bacteria</taxon>
        <taxon>Bacillati</taxon>
        <taxon>Actinomycetota</taxon>
        <taxon>Actinomycetes</taxon>
        <taxon>Pseudonocardiales</taxon>
        <taxon>Pseudonocardiaceae</taxon>
        <taxon>Pseudonocardia</taxon>
    </lineage>
</organism>
<comment type="caution">
    <text evidence="2">The sequence shown here is derived from an EMBL/GenBank/DDBJ whole genome shotgun (WGS) entry which is preliminary data.</text>
</comment>
<reference evidence="2 3" key="1">
    <citation type="submission" date="2019-03" db="EMBL/GenBank/DDBJ databases">
        <title>Sequencing the genomes of 1000 actinobacteria strains.</title>
        <authorList>
            <person name="Klenk H.-P."/>
        </authorList>
    </citation>
    <scope>NUCLEOTIDE SEQUENCE [LARGE SCALE GENOMIC DNA]</scope>
    <source>
        <strain evidence="2 3">DSM 44969</strain>
    </source>
</reference>
<evidence type="ECO:0000313" key="3">
    <source>
        <dbReference type="Proteomes" id="UP000295560"/>
    </source>
</evidence>
<dbReference type="GO" id="GO:0016747">
    <property type="term" value="F:acyltransferase activity, transferring groups other than amino-acyl groups"/>
    <property type="evidence" value="ECO:0007669"/>
    <property type="project" value="InterPro"/>
</dbReference>
<dbReference type="Proteomes" id="UP000295560">
    <property type="component" value="Unassembled WGS sequence"/>
</dbReference>
<dbReference type="PROSITE" id="PS51186">
    <property type="entry name" value="GNAT"/>
    <property type="match status" value="1"/>
</dbReference>
<evidence type="ECO:0000313" key="2">
    <source>
        <dbReference type="EMBL" id="TCK22900.1"/>
    </source>
</evidence>
<dbReference type="InterPro" id="IPR000182">
    <property type="entry name" value="GNAT_dom"/>
</dbReference>
<dbReference type="CDD" id="cd04301">
    <property type="entry name" value="NAT_SF"/>
    <property type="match status" value="1"/>
</dbReference>
<dbReference type="RefSeq" id="WP_165922619.1">
    <property type="nucleotide sequence ID" value="NZ_SMFZ01000002.1"/>
</dbReference>
<dbReference type="EMBL" id="SMFZ01000002">
    <property type="protein sequence ID" value="TCK22900.1"/>
    <property type="molecule type" value="Genomic_DNA"/>
</dbReference>
<keyword evidence="3" id="KW-1185">Reference proteome</keyword>
<feature type="domain" description="N-acetyltransferase" evidence="1">
    <location>
        <begin position="92"/>
        <end position="228"/>
    </location>
</feature>
<dbReference type="Gene3D" id="3.40.630.30">
    <property type="match status" value="1"/>
</dbReference>
<dbReference type="Pfam" id="PF08445">
    <property type="entry name" value="FR47"/>
    <property type="match status" value="1"/>
</dbReference>
<protein>
    <submittedName>
        <fullName evidence="2">FR47-like protein</fullName>
    </submittedName>
</protein>
<accession>A0A4R1HQX5</accession>
<dbReference type="AlphaFoldDB" id="A0A4R1HQX5"/>
<gene>
    <name evidence="2" type="ORF">EV378_6911</name>
</gene>
<proteinExistence type="predicted"/>
<dbReference type="InterPro" id="IPR013653">
    <property type="entry name" value="GCN5-like_dom"/>
</dbReference>